<name>A0A8I1A3G6_THEIN</name>
<feature type="transmembrane region" description="Helical" evidence="1">
    <location>
        <begin position="51"/>
        <end position="67"/>
    </location>
</feature>
<accession>A0A8I1A3G6</accession>
<keyword evidence="1" id="KW-0472">Membrane</keyword>
<evidence type="ECO:0000313" key="3">
    <source>
        <dbReference type="Proteomes" id="UP000633619"/>
    </source>
</evidence>
<dbReference type="Proteomes" id="UP000633619">
    <property type="component" value="Unassembled WGS sequence"/>
</dbReference>
<sequence>MPHMDKGWIKDSFLYTGLFLFLLASIHIPFIQWLALWIIPFPFFMLRVKQPVSAMVVPLLSLLIMFFTGVPLWYILLGVSAGCVGVVMGNLYAQTKMTGTDVVLGGLVSGLIVSVLTMSVMQWAFGFFDRLNALWLNEWNQAQKILQESGVSVPGEIIPPVETFVLIFLLMALLPMVLITFAAAKRRLVAKGYESKSLPPFYEWRLPKVFFYFFVIVLLLQWLLISEEYGQNFRWIISALLILHVLFFIQGLSLIAFLLKQKRRSMVWMAPAVLLAWFPPVSFVILLMGMIDTGTPLRKRIQK</sequence>
<feature type="transmembrane region" description="Helical" evidence="1">
    <location>
        <begin position="266"/>
        <end position="291"/>
    </location>
</feature>
<dbReference type="InterPro" id="IPR018710">
    <property type="entry name" value="DUF2232"/>
</dbReference>
<evidence type="ECO:0000313" key="2">
    <source>
        <dbReference type="EMBL" id="MBH8594902.1"/>
    </source>
</evidence>
<reference evidence="2 3" key="1">
    <citation type="submission" date="2020-12" db="EMBL/GenBank/DDBJ databases">
        <title>WGS of Thermoactinomyces spp.</title>
        <authorList>
            <person name="Cheng K."/>
        </authorList>
    </citation>
    <scope>NUCLEOTIDE SEQUENCE [LARGE SCALE GENOMIC DNA]</scope>
    <source>
        <strain evidence="3">CICC 10671\DSM 43846</strain>
    </source>
</reference>
<organism evidence="2 3">
    <name type="scientific">Thermoactinomyces intermedius</name>
    <dbReference type="NCBI Taxonomy" id="2024"/>
    <lineage>
        <taxon>Bacteria</taxon>
        <taxon>Bacillati</taxon>
        <taxon>Bacillota</taxon>
        <taxon>Bacilli</taxon>
        <taxon>Bacillales</taxon>
        <taxon>Thermoactinomycetaceae</taxon>
        <taxon>Thermoactinomyces</taxon>
    </lineage>
</organism>
<feature type="transmembrane region" description="Helical" evidence="1">
    <location>
        <begin position="164"/>
        <end position="184"/>
    </location>
</feature>
<feature type="transmembrane region" description="Helical" evidence="1">
    <location>
        <begin position="236"/>
        <end position="259"/>
    </location>
</feature>
<dbReference type="PANTHER" id="PTHR41324">
    <property type="entry name" value="MEMBRANE PROTEIN-RELATED"/>
    <property type="match status" value="1"/>
</dbReference>
<keyword evidence="1" id="KW-1133">Transmembrane helix</keyword>
<keyword evidence="3" id="KW-1185">Reference proteome</keyword>
<dbReference type="EMBL" id="JAECVW010000003">
    <property type="protein sequence ID" value="MBH8594902.1"/>
    <property type="molecule type" value="Genomic_DNA"/>
</dbReference>
<evidence type="ECO:0000256" key="1">
    <source>
        <dbReference type="SAM" id="Phobius"/>
    </source>
</evidence>
<dbReference type="Pfam" id="PF09991">
    <property type="entry name" value="DUF2232"/>
    <property type="match status" value="1"/>
</dbReference>
<feature type="transmembrane region" description="Helical" evidence="1">
    <location>
        <begin position="205"/>
        <end position="224"/>
    </location>
</feature>
<dbReference type="PANTHER" id="PTHR41324:SF1">
    <property type="entry name" value="DUF2232 DOMAIN-CONTAINING PROTEIN"/>
    <property type="match status" value="1"/>
</dbReference>
<dbReference type="AlphaFoldDB" id="A0A8I1A3G6"/>
<protein>
    <submittedName>
        <fullName evidence="2">DUF2232 domain-containing protein</fullName>
    </submittedName>
</protein>
<comment type="caution">
    <text evidence="2">The sequence shown here is derived from an EMBL/GenBank/DDBJ whole genome shotgun (WGS) entry which is preliminary data.</text>
</comment>
<feature type="transmembrane region" description="Helical" evidence="1">
    <location>
        <begin position="102"/>
        <end position="125"/>
    </location>
</feature>
<proteinExistence type="predicted"/>
<gene>
    <name evidence="2" type="ORF">I8U20_06110</name>
</gene>
<keyword evidence="1" id="KW-0812">Transmembrane</keyword>
<feature type="transmembrane region" description="Helical" evidence="1">
    <location>
        <begin position="12"/>
        <end position="39"/>
    </location>
</feature>